<feature type="compositionally biased region" description="Low complexity" evidence="1">
    <location>
        <begin position="64"/>
        <end position="73"/>
    </location>
</feature>
<feature type="compositionally biased region" description="Acidic residues" evidence="1">
    <location>
        <begin position="136"/>
        <end position="149"/>
    </location>
</feature>
<evidence type="ECO:0000313" key="2">
    <source>
        <dbReference type="EMBL" id="KAK2630644.1"/>
    </source>
</evidence>
<gene>
    <name evidence="2" type="ORF">QTJ16_001464</name>
</gene>
<evidence type="ECO:0000313" key="3">
    <source>
        <dbReference type="Proteomes" id="UP001285354"/>
    </source>
</evidence>
<name>A0AAD9T826_9HELO</name>
<comment type="caution">
    <text evidence="2">The sequence shown here is derived from an EMBL/GenBank/DDBJ whole genome shotgun (WGS) entry which is preliminary data.</text>
</comment>
<dbReference type="AlphaFoldDB" id="A0AAD9T826"/>
<feature type="compositionally biased region" description="Basic residues" evidence="1">
    <location>
        <begin position="120"/>
        <end position="133"/>
    </location>
</feature>
<evidence type="ECO:0008006" key="4">
    <source>
        <dbReference type="Google" id="ProtNLM"/>
    </source>
</evidence>
<feature type="region of interest" description="Disordered" evidence="1">
    <location>
        <begin position="64"/>
        <end position="175"/>
    </location>
</feature>
<keyword evidence="3" id="KW-1185">Reference proteome</keyword>
<accession>A0AAD9T826</accession>
<dbReference type="Proteomes" id="UP001285354">
    <property type="component" value="Unassembled WGS sequence"/>
</dbReference>
<proteinExistence type="predicted"/>
<feature type="compositionally biased region" description="Polar residues" evidence="1">
    <location>
        <begin position="154"/>
        <end position="175"/>
    </location>
</feature>
<organism evidence="2 3">
    <name type="scientific">Diplocarpon rosae</name>
    <dbReference type="NCBI Taxonomy" id="946125"/>
    <lineage>
        <taxon>Eukaryota</taxon>
        <taxon>Fungi</taxon>
        <taxon>Dikarya</taxon>
        <taxon>Ascomycota</taxon>
        <taxon>Pezizomycotina</taxon>
        <taxon>Leotiomycetes</taxon>
        <taxon>Helotiales</taxon>
        <taxon>Drepanopezizaceae</taxon>
        <taxon>Diplocarpon</taxon>
    </lineage>
</organism>
<evidence type="ECO:0000256" key="1">
    <source>
        <dbReference type="SAM" id="MobiDB-lite"/>
    </source>
</evidence>
<protein>
    <recommendedName>
        <fullName evidence="4">Myb-like domain-containing protein</fullName>
    </recommendedName>
</protein>
<dbReference type="EMBL" id="JAUBYV010000001">
    <property type="protein sequence ID" value="KAK2630644.1"/>
    <property type="molecule type" value="Genomic_DNA"/>
</dbReference>
<sequence>MADGKKGAWSEGENYSLVYQIVQQLLGASKVSIKFDTIVIPGRTSRALSERWSKIKNDVNAAGIANSGAPAAPRSIAPRTPGSGKQTKDAGSGSKTATPASKRKAVSGGAEEDNTATPTPKRRKSPLKKKKKKEMVEDEDEVAAEESEEMPVLTDSSGSDGMISSPTDSYRSYEH</sequence>
<reference evidence="2" key="1">
    <citation type="submission" date="2023-06" db="EMBL/GenBank/DDBJ databases">
        <title>Draft genome of Marssonina rosae.</title>
        <authorList>
            <person name="Cheng Q."/>
        </authorList>
    </citation>
    <scope>NUCLEOTIDE SEQUENCE</scope>
    <source>
        <strain evidence="2">R4</strain>
    </source>
</reference>